<proteinExistence type="predicted"/>
<dbReference type="AlphaFoldDB" id="A0A645ISA8"/>
<evidence type="ECO:0000313" key="2">
    <source>
        <dbReference type="EMBL" id="MPN54107.1"/>
    </source>
</evidence>
<gene>
    <name evidence="2" type="ORF">SDC9_201776</name>
</gene>
<reference evidence="2" key="1">
    <citation type="submission" date="2019-08" db="EMBL/GenBank/DDBJ databases">
        <authorList>
            <person name="Kucharzyk K."/>
            <person name="Murdoch R.W."/>
            <person name="Higgins S."/>
            <person name="Loffler F."/>
        </authorList>
    </citation>
    <scope>NUCLEOTIDE SEQUENCE</scope>
</reference>
<dbReference type="EMBL" id="VSSQ01122009">
    <property type="protein sequence ID" value="MPN54107.1"/>
    <property type="molecule type" value="Genomic_DNA"/>
</dbReference>
<name>A0A645ISA8_9ZZZZ</name>
<protein>
    <submittedName>
        <fullName evidence="2">Uncharacterized protein</fullName>
    </submittedName>
</protein>
<sequence>MGQATDAVKVFGFGFILGGRLLGHQHDLLAGLHGHFEGLDRFRAADEKRDHHVRKDHDVAQRQQRQFEGFRERVGVRHQCAFEMGLSPLDGGGEPDFKNPRLSSSRRPWAGRRRSATAGCHR</sequence>
<feature type="compositionally biased region" description="Basic residues" evidence="1">
    <location>
        <begin position="109"/>
        <end position="122"/>
    </location>
</feature>
<feature type="region of interest" description="Disordered" evidence="1">
    <location>
        <begin position="85"/>
        <end position="122"/>
    </location>
</feature>
<comment type="caution">
    <text evidence="2">The sequence shown here is derived from an EMBL/GenBank/DDBJ whole genome shotgun (WGS) entry which is preliminary data.</text>
</comment>
<accession>A0A645ISA8</accession>
<evidence type="ECO:0000256" key="1">
    <source>
        <dbReference type="SAM" id="MobiDB-lite"/>
    </source>
</evidence>
<organism evidence="2">
    <name type="scientific">bioreactor metagenome</name>
    <dbReference type="NCBI Taxonomy" id="1076179"/>
    <lineage>
        <taxon>unclassified sequences</taxon>
        <taxon>metagenomes</taxon>
        <taxon>ecological metagenomes</taxon>
    </lineage>
</organism>
<dbReference type="AntiFam" id="ANF00086">
    <property type="entry name" value="Shadow ORF (opposite lon)"/>
</dbReference>